<accession>A0A644Z603</accession>
<proteinExistence type="predicted"/>
<reference evidence="1" key="1">
    <citation type="submission" date="2019-08" db="EMBL/GenBank/DDBJ databases">
        <authorList>
            <person name="Kucharzyk K."/>
            <person name="Murdoch R.W."/>
            <person name="Higgins S."/>
            <person name="Loffler F."/>
        </authorList>
    </citation>
    <scope>NUCLEOTIDE SEQUENCE</scope>
</reference>
<gene>
    <name evidence="1" type="ORF">SDC9_82301</name>
</gene>
<sequence>MEVQALITCVPGVGKVTVPIVTDDSVAPGNTLPVHKYDV</sequence>
<organism evidence="1">
    <name type="scientific">bioreactor metagenome</name>
    <dbReference type="NCBI Taxonomy" id="1076179"/>
    <lineage>
        <taxon>unclassified sequences</taxon>
        <taxon>metagenomes</taxon>
        <taxon>ecological metagenomes</taxon>
    </lineage>
</organism>
<comment type="caution">
    <text evidence="1">The sequence shown here is derived from an EMBL/GenBank/DDBJ whole genome shotgun (WGS) entry which is preliminary data.</text>
</comment>
<protein>
    <submittedName>
        <fullName evidence="1">Uncharacterized protein</fullName>
    </submittedName>
</protein>
<evidence type="ECO:0000313" key="1">
    <source>
        <dbReference type="EMBL" id="MPM35708.1"/>
    </source>
</evidence>
<dbReference type="EMBL" id="VSSQ01007370">
    <property type="protein sequence ID" value="MPM35708.1"/>
    <property type="molecule type" value="Genomic_DNA"/>
</dbReference>
<name>A0A644Z603_9ZZZZ</name>
<dbReference type="AlphaFoldDB" id="A0A644Z603"/>